<organism evidence="1 2">
    <name type="scientific">Akkermansia muciniphila</name>
    <dbReference type="NCBI Taxonomy" id="239935"/>
    <lineage>
        <taxon>Bacteria</taxon>
        <taxon>Pseudomonadati</taxon>
        <taxon>Verrucomicrobiota</taxon>
        <taxon>Verrucomicrobiia</taxon>
        <taxon>Verrucomicrobiales</taxon>
        <taxon>Akkermansiaceae</taxon>
        <taxon>Akkermansia</taxon>
    </lineage>
</organism>
<comment type="caution">
    <text evidence="1">The sequence shown here is derived from an EMBL/GenBank/DDBJ whole genome shotgun (WGS) entry which is preliminary data.</text>
</comment>
<name>A0A2N8HF18_9BACT</name>
<gene>
    <name evidence="1" type="ORF">CXU22_03435</name>
</gene>
<dbReference type="EMBL" id="PJKA01000006">
    <property type="protein sequence ID" value="PNC18861.1"/>
    <property type="molecule type" value="Genomic_DNA"/>
</dbReference>
<dbReference type="AlphaFoldDB" id="A0A2N8HF18"/>
<sequence length="143" mass="16651">MKQPGISLKDKLDMARNSRFWEIKDKWADIKNDMPYPVIKSADNQYLVMHRHVATGAATWYLYVFKQQEDGSYEHIAEYSVTSRFGELGTPDNLSAIEKHITFLPDGLQVILTDGEGKHEHQFKYSVPYDCWNYEGKPFSKKE</sequence>
<proteinExistence type="predicted"/>
<evidence type="ECO:0000313" key="1">
    <source>
        <dbReference type="EMBL" id="PNC18861.1"/>
    </source>
</evidence>
<evidence type="ECO:0000313" key="2">
    <source>
        <dbReference type="Proteomes" id="UP000236000"/>
    </source>
</evidence>
<accession>A0A2N8HF18</accession>
<protein>
    <submittedName>
        <fullName evidence="1">Uncharacterized protein</fullName>
    </submittedName>
</protein>
<reference evidence="1 2" key="1">
    <citation type="journal article" date="2017" name="BMC Genomics">
        <title>Genome sequencing of 39 Akkermansia muciniphila isolates reveals its population structure, genomic and functional diverisity, and global distribution in mammalian gut microbiotas.</title>
        <authorList>
            <person name="Guo X."/>
            <person name="Li S."/>
            <person name="Zhang J."/>
            <person name="Wu F."/>
            <person name="Li X."/>
            <person name="Wu D."/>
            <person name="Zhang M."/>
            <person name="Ou Z."/>
            <person name="Jie Z."/>
            <person name="Yan Q."/>
            <person name="Li P."/>
            <person name="Yi J."/>
            <person name="Peng Y."/>
        </authorList>
    </citation>
    <scope>NUCLEOTIDE SEQUENCE [LARGE SCALE GENOMIC DNA]</scope>
    <source>
        <strain evidence="1 2">GP24</strain>
    </source>
</reference>
<dbReference type="Proteomes" id="UP000236000">
    <property type="component" value="Unassembled WGS sequence"/>
</dbReference>